<feature type="transmembrane region" description="Helical" evidence="8">
    <location>
        <begin position="457"/>
        <end position="480"/>
    </location>
</feature>
<feature type="transmembrane region" description="Helical" evidence="8">
    <location>
        <begin position="62"/>
        <end position="80"/>
    </location>
</feature>
<name>A0A1H7K109_9SPHI</name>
<dbReference type="InterPro" id="IPR036721">
    <property type="entry name" value="RCK_C_sf"/>
</dbReference>
<feature type="transmembrane region" description="Helical" evidence="8">
    <location>
        <begin position="222"/>
        <end position="240"/>
    </location>
</feature>
<feature type="transmembrane region" description="Helical" evidence="8">
    <location>
        <begin position="151"/>
        <end position="172"/>
    </location>
</feature>
<evidence type="ECO:0000259" key="9">
    <source>
        <dbReference type="PROSITE" id="PS51202"/>
    </source>
</evidence>
<sequence>MAHLPELIQDMALILLVGALVTIIFKRIKQPLVLGYIIAGFLVGPHFSYLPTIMDHENIDTFAEIGVIMLLFSLGLEFSFKKLVKVGGAASITAVVEIVFVGLGGYLTGYLLGWNKMDSLFLAGMLASSSTTIILKAFDELGLKSKQFAKVVFGVLVVEDIIVILLMVLLSTVAVTQQFEGSEILFTILKLGFFLVLWFLVGIYLLPAFIKRTKKWMDEETVLILSIGLCFGMVLLATQVGFSAELGAFVMGSLIAETVLAEKIEYLTLPIKQLFGTIFFVSVGMMIDPQAMYTYAVPIIAVTLLTLTGKFLFSALGALISGQPLKQAVQIGSSMAQIGEFAFIVAALGLSLGVISEFLFPIAVGVSAITTFTTPYLIKFSEPLYNTIVKLLPPKWVARLDAYTSEAQQNKDNPLWKKMLREYNSILVINSIMLVAVALLFKYTFIPFLDAQITSVLWRNILLISAATLLASPFLWAILIKKITVKEGGGAFHSYYLNYSVVGIALHAIRFLVGIFLIGFFIDQIASTRYALIVAVPIIVALLWLFSDKVQKIHQRITGQFVANLNERERLEYLQHKGTIELQQKNEEARKHFQEWNAYVTELEVGDAFSFAGMTLYELDWKQRYGIAVVYIRRNDRTIHLPNGKQRILPYDKVGILGTEEQISQLKLLFDQTDLQEDGGEDIDVHDIQLTKIQVTAANPYSGKTIKASGIRKDLGSYVAGIERNGNRILNPSSSEAIVANDIIWLVGDTRKINACLKTHEGDFLNI</sequence>
<feature type="transmembrane region" description="Helical" evidence="8">
    <location>
        <begin position="184"/>
        <end position="210"/>
    </location>
</feature>
<dbReference type="EMBL" id="FNZR01000002">
    <property type="protein sequence ID" value="SEK80508.1"/>
    <property type="molecule type" value="Genomic_DNA"/>
</dbReference>
<dbReference type="Pfam" id="PF00999">
    <property type="entry name" value="Na_H_Exchanger"/>
    <property type="match status" value="1"/>
</dbReference>
<feature type="transmembrane region" description="Helical" evidence="8">
    <location>
        <begin position="331"/>
        <end position="352"/>
    </location>
</feature>
<dbReference type="InterPro" id="IPR006037">
    <property type="entry name" value="RCK_C"/>
</dbReference>
<evidence type="ECO:0000256" key="1">
    <source>
        <dbReference type="ARBA" id="ARBA00004141"/>
    </source>
</evidence>
<feature type="transmembrane region" description="Helical" evidence="8">
    <location>
        <begin position="274"/>
        <end position="293"/>
    </location>
</feature>
<dbReference type="PANTHER" id="PTHR42751:SF3">
    <property type="entry name" value="SODIUM_GLUTAMATE SYMPORTER"/>
    <property type="match status" value="1"/>
</dbReference>
<dbReference type="Pfam" id="PF02080">
    <property type="entry name" value="TrkA_C"/>
    <property type="match status" value="2"/>
</dbReference>
<keyword evidence="4" id="KW-0633">Potassium transport</keyword>
<protein>
    <submittedName>
        <fullName evidence="10">Monovalent cation:H+ antiporter-2, CPA2 family</fullName>
    </submittedName>
</protein>
<dbReference type="InterPro" id="IPR038770">
    <property type="entry name" value="Na+/solute_symporter_sf"/>
</dbReference>
<dbReference type="SUPFAM" id="SSF116726">
    <property type="entry name" value="TrkA C-terminal domain-like"/>
    <property type="match status" value="2"/>
</dbReference>
<feature type="transmembrane region" description="Helical" evidence="8">
    <location>
        <begin position="528"/>
        <end position="546"/>
    </location>
</feature>
<keyword evidence="4" id="KW-0406">Ion transport</keyword>
<dbReference type="Gene3D" id="1.20.1530.20">
    <property type="match status" value="1"/>
</dbReference>
<feature type="transmembrane region" description="Helical" evidence="8">
    <location>
        <begin position="299"/>
        <end position="319"/>
    </location>
</feature>
<feature type="transmembrane region" description="Helical" evidence="8">
    <location>
        <begin position="426"/>
        <end position="445"/>
    </location>
</feature>
<comment type="similarity">
    <text evidence="2">Belongs to the monovalent cation:proton antiporter 2 (CPA2) transporter (TC 2.A.37) family.</text>
</comment>
<dbReference type="STRING" id="332977.SAMN05421740_102745"/>
<keyword evidence="11" id="KW-1185">Reference proteome</keyword>
<dbReference type="AlphaFoldDB" id="A0A1H7K109"/>
<evidence type="ECO:0000256" key="7">
    <source>
        <dbReference type="ARBA" id="ARBA00023136"/>
    </source>
</evidence>
<dbReference type="OrthoDB" id="9793589at2"/>
<gene>
    <name evidence="10" type="ORF">SAMN05421740_102745</name>
</gene>
<dbReference type="GO" id="GO:0015297">
    <property type="term" value="F:antiporter activity"/>
    <property type="evidence" value="ECO:0007669"/>
    <property type="project" value="InterPro"/>
</dbReference>
<dbReference type="Gene3D" id="3.30.70.1450">
    <property type="entry name" value="Regulator of K+ conductance, C-terminal domain"/>
    <property type="match status" value="2"/>
</dbReference>
<organism evidence="10 11">
    <name type="scientific">Parapedobacter koreensis</name>
    <dbReference type="NCBI Taxonomy" id="332977"/>
    <lineage>
        <taxon>Bacteria</taxon>
        <taxon>Pseudomonadati</taxon>
        <taxon>Bacteroidota</taxon>
        <taxon>Sphingobacteriia</taxon>
        <taxon>Sphingobacteriales</taxon>
        <taxon>Sphingobacteriaceae</taxon>
        <taxon>Parapedobacter</taxon>
    </lineage>
</organism>
<feature type="transmembrane region" description="Helical" evidence="8">
    <location>
        <begin position="6"/>
        <end position="25"/>
    </location>
</feature>
<evidence type="ECO:0000256" key="3">
    <source>
        <dbReference type="ARBA" id="ARBA00022448"/>
    </source>
</evidence>
<feature type="transmembrane region" description="Helical" evidence="8">
    <location>
        <begin position="501"/>
        <end position="522"/>
    </location>
</feature>
<dbReference type="GO" id="GO:1902600">
    <property type="term" value="P:proton transmembrane transport"/>
    <property type="evidence" value="ECO:0007669"/>
    <property type="project" value="InterPro"/>
</dbReference>
<dbReference type="GO" id="GO:0008324">
    <property type="term" value="F:monoatomic cation transmembrane transporter activity"/>
    <property type="evidence" value="ECO:0007669"/>
    <property type="project" value="InterPro"/>
</dbReference>
<dbReference type="InterPro" id="IPR006153">
    <property type="entry name" value="Cation/H_exchanger_TM"/>
</dbReference>
<keyword evidence="6 8" id="KW-1133">Transmembrane helix</keyword>
<dbReference type="GO" id="GO:0006813">
    <property type="term" value="P:potassium ion transport"/>
    <property type="evidence" value="ECO:0007669"/>
    <property type="project" value="UniProtKB-KW"/>
</dbReference>
<feature type="domain" description="RCK C-terminal" evidence="9">
    <location>
        <begin position="588"/>
        <end position="672"/>
    </location>
</feature>
<feature type="transmembrane region" description="Helical" evidence="8">
    <location>
        <begin position="92"/>
        <end position="113"/>
    </location>
</feature>
<accession>A0A1H7K109</accession>
<keyword evidence="5 8" id="KW-0812">Transmembrane</keyword>
<dbReference type="PANTHER" id="PTHR42751">
    <property type="entry name" value="SODIUM/HYDROGEN EXCHANGER FAMILY/TRKA DOMAIN PROTEIN"/>
    <property type="match status" value="1"/>
</dbReference>
<reference evidence="11" key="1">
    <citation type="submission" date="2016-10" db="EMBL/GenBank/DDBJ databases">
        <authorList>
            <person name="Varghese N."/>
            <person name="Submissions S."/>
        </authorList>
    </citation>
    <scope>NUCLEOTIDE SEQUENCE [LARGE SCALE GENOMIC DNA]</scope>
    <source>
        <strain evidence="11">Jip14</strain>
    </source>
</reference>
<dbReference type="PROSITE" id="PS51202">
    <property type="entry name" value="RCK_C"/>
    <property type="match status" value="2"/>
</dbReference>
<evidence type="ECO:0000256" key="8">
    <source>
        <dbReference type="SAM" id="Phobius"/>
    </source>
</evidence>
<feature type="transmembrane region" description="Helical" evidence="8">
    <location>
        <begin position="32"/>
        <end position="50"/>
    </location>
</feature>
<comment type="subcellular location">
    <subcellularLocation>
        <location evidence="1">Membrane</location>
        <topology evidence="1">Multi-pass membrane protein</topology>
    </subcellularLocation>
</comment>
<evidence type="ECO:0000313" key="10">
    <source>
        <dbReference type="EMBL" id="SEK80508.1"/>
    </source>
</evidence>
<feature type="transmembrane region" description="Helical" evidence="8">
    <location>
        <begin position="119"/>
        <end position="139"/>
    </location>
</feature>
<dbReference type="Proteomes" id="UP000198916">
    <property type="component" value="Unassembled WGS sequence"/>
</dbReference>
<evidence type="ECO:0000256" key="5">
    <source>
        <dbReference type="ARBA" id="ARBA00022692"/>
    </source>
</evidence>
<keyword evidence="7 8" id="KW-0472">Membrane</keyword>
<dbReference type="GO" id="GO:0016020">
    <property type="term" value="C:membrane"/>
    <property type="evidence" value="ECO:0007669"/>
    <property type="project" value="UniProtKB-SubCell"/>
</dbReference>
<keyword evidence="3" id="KW-0813">Transport</keyword>
<feature type="domain" description="RCK C-terminal" evidence="9">
    <location>
        <begin position="678"/>
        <end position="762"/>
    </location>
</feature>
<evidence type="ECO:0000256" key="6">
    <source>
        <dbReference type="ARBA" id="ARBA00022989"/>
    </source>
</evidence>
<dbReference type="RefSeq" id="WP_090604163.1">
    <property type="nucleotide sequence ID" value="NZ_FNZR01000002.1"/>
</dbReference>
<evidence type="ECO:0000256" key="4">
    <source>
        <dbReference type="ARBA" id="ARBA00022538"/>
    </source>
</evidence>
<keyword evidence="4" id="KW-0630">Potassium</keyword>
<evidence type="ECO:0000313" key="11">
    <source>
        <dbReference type="Proteomes" id="UP000198916"/>
    </source>
</evidence>
<evidence type="ECO:0000256" key="2">
    <source>
        <dbReference type="ARBA" id="ARBA00005551"/>
    </source>
</evidence>
<proteinExistence type="inferred from homology"/>